<evidence type="ECO:0000313" key="2">
    <source>
        <dbReference type="Proteomes" id="UP000011996"/>
    </source>
</evidence>
<dbReference type="AlphaFoldDB" id="M5S1S9"/>
<dbReference type="EMBL" id="ANOF01000123">
    <property type="protein sequence ID" value="EMI25573.1"/>
    <property type="molecule type" value="Genomic_DNA"/>
</dbReference>
<comment type="caution">
    <text evidence="1">The sequence shown here is derived from an EMBL/GenBank/DDBJ whole genome shotgun (WGS) entry which is preliminary data.</text>
</comment>
<accession>M5S1S9</accession>
<evidence type="ECO:0000313" key="1">
    <source>
        <dbReference type="EMBL" id="EMI25573.1"/>
    </source>
</evidence>
<organism evidence="1 2">
    <name type="scientific">Rhodopirellula europaea SH398</name>
    <dbReference type="NCBI Taxonomy" id="1263868"/>
    <lineage>
        <taxon>Bacteria</taxon>
        <taxon>Pseudomonadati</taxon>
        <taxon>Planctomycetota</taxon>
        <taxon>Planctomycetia</taxon>
        <taxon>Pirellulales</taxon>
        <taxon>Pirellulaceae</taxon>
        <taxon>Rhodopirellula</taxon>
    </lineage>
</organism>
<name>M5S1S9_9BACT</name>
<dbReference type="STRING" id="1263868.RESH_03786"/>
<reference evidence="1 2" key="1">
    <citation type="journal article" date="2013" name="Mar. Genomics">
        <title>Expression of sulfatases in Rhodopirellula baltica and the diversity of sulfatases in the genus Rhodopirellula.</title>
        <authorList>
            <person name="Wegner C.E."/>
            <person name="Richter-Heitmann T."/>
            <person name="Klindworth A."/>
            <person name="Klockow C."/>
            <person name="Richter M."/>
            <person name="Achstetter T."/>
            <person name="Glockner F.O."/>
            <person name="Harder J."/>
        </authorList>
    </citation>
    <scope>NUCLEOTIDE SEQUENCE [LARGE SCALE GENOMIC DNA]</scope>
    <source>
        <strain evidence="1 2">SH398</strain>
    </source>
</reference>
<gene>
    <name evidence="1" type="ORF">RESH_03786</name>
</gene>
<protein>
    <submittedName>
        <fullName evidence="1">Uncharacterized protein</fullName>
    </submittedName>
</protein>
<sequence length="62" mass="7280">MIRMTDTSSTVRSLRRVFRESVVARDLAEPLASFDDTTELDTLREFMLDRPRSALRKREPTH</sequence>
<dbReference type="PATRIC" id="fig|1263868.3.peg.4081"/>
<dbReference type="Proteomes" id="UP000011996">
    <property type="component" value="Unassembled WGS sequence"/>
</dbReference>
<proteinExistence type="predicted"/>